<feature type="transmembrane region" description="Helical" evidence="6">
    <location>
        <begin position="446"/>
        <end position="464"/>
    </location>
</feature>
<evidence type="ECO:0000256" key="5">
    <source>
        <dbReference type="ARBA" id="ARBA00023136"/>
    </source>
</evidence>
<comment type="subcellular location">
    <subcellularLocation>
        <location evidence="1">Cell membrane</location>
        <topology evidence="1">Multi-pass membrane protein</topology>
    </subcellularLocation>
</comment>
<feature type="transmembrane region" description="Helical" evidence="6">
    <location>
        <begin position="422"/>
        <end position="440"/>
    </location>
</feature>
<dbReference type="PANTHER" id="PTHR30250:SF11">
    <property type="entry name" value="O-ANTIGEN TRANSPORTER-RELATED"/>
    <property type="match status" value="1"/>
</dbReference>
<feature type="transmembrane region" description="Helical" evidence="6">
    <location>
        <begin position="91"/>
        <end position="115"/>
    </location>
</feature>
<feature type="transmembrane region" description="Helical" evidence="6">
    <location>
        <begin position="254"/>
        <end position="273"/>
    </location>
</feature>
<feature type="transmembrane region" description="Helical" evidence="6">
    <location>
        <begin position="294"/>
        <end position="316"/>
    </location>
</feature>
<protein>
    <submittedName>
        <fullName evidence="7">Uncharacterized protein</fullName>
    </submittedName>
</protein>
<gene>
    <name evidence="7" type="ORF">DXD79_16930</name>
</gene>
<proteinExistence type="predicted"/>
<evidence type="ECO:0000256" key="2">
    <source>
        <dbReference type="ARBA" id="ARBA00022475"/>
    </source>
</evidence>
<keyword evidence="4 6" id="KW-1133">Transmembrane helix</keyword>
<dbReference type="Proteomes" id="UP000263014">
    <property type="component" value="Unassembled WGS sequence"/>
</dbReference>
<dbReference type="AlphaFoldDB" id="A0A374P5L3"/>
<evidence type="ECO:0000313" key="8">
    <source>
        <dbReference type="Proteomes" id="UP000263014"/>
    </source>
</evidence>
<evidence type="ECO:0000256" key="1">
    <source>
        <dbReference type="ARBA" id="ARBA00004651"/>
    </source>
</evidence>
<evidence type="ECO:0000313" key="7">
    <source>
        <dbReference type="EMBL" id="RGJ02829.1"/>
    </source>
</evidence>
<keyword evidence="3 6" id="KW-0812">Transmembrane</keyword>
<evidence type="ECO:0000256" key="4">
    <source>
        <dbReference type="ARBA" id="ARBA00022989"/>
    </source>
</evidence>
<feature type="transmembrane region" description="Helical" evidence="6">
    <location>
        <begin position="391"/>
        <end position="410"/>
    </location>
</feature>
<accession>A0A374P5L3</accession>
<feature type="transmembrane region" description="Helical" evidence="6">
    <location>
        <begin position="127"/>
        <end position="144"/>
    </location>
</feature>
<evidence type="ECO:0000256" key="6">
    <source>
        <dbReference type="SAM" id="Phobius"/>
    </source>
</evidence>
<dbReference type="InterPro" id="IPR002797">
    <property type="entry name" value="Polysacc_synth"/>
</dbReference>
<organism evidence="7 8">
    <name type="scientific">Hungatella hathewayi</name>
    <dbReference type="NCBI Taxonomy" id="154046"/>
    <lineage>
        <taxon>Bacteria</taxon>
        <taxon>Bacillati</taxon>
        <taxon>Bacillota</taxon>
        <taxon>Clostridia</taxon>
        <taxon>Lachnospirales</taxon>
        <taxon>Lachnospiraceae</taxon>
        <taxon>Hungatella</taxon>
    </lineage>
</organism>
<feature type="transmembrane region" description="Helical" evidence="6">
    <location>
        <begin position="58"/>
        <end position="79"/>
    </location>
</feature>
<keyword evidence="2" id="KW-1003">Cell membrane</keyword>
<keyword evidence="5 6" id="KW-0472">Membrane</keyword>
<feature type="transmembrane region" description="Helical" evidence="6">
    <location>
        <begin position="191"/>
        <end position="207"/>
    </location>
</feature>
<dbReference type="PANTHER" id="PTHR30250">
    <property type="entry name" value="PST FAMILY PREDICTED COLANIC ACID TRANSPORTER"/>
    <property type="match status" value="1"/>
</dbReference>
<feature type="transmembrane region" description="Helical" evidence="6">
    <location>
        <begin position="21"/>
        <end position="46"/>
    </location>
</feature>
<dbReference type="GO" id="GO:0005886">
    <property type="term" value="C:plasma membrane"/>
    <property type="evidence" value="ECO:0007669"/>
    <property type="project" value="UniProtKB-SubCell"/>
</dbReference>
<dbReference type="InterPro" id="IPR050833">
    <property type="entry name" value="Poly_Biosynth_Transport"/>
</dbReference>
<feature type="transmembrane region" description="Helical" evidence="6">
    <location>
        <begin position="328"/>
        <end position="351"/>
    </location>
</feature>
<reference evidence="7 8" key="1">
    <citation type="submission" date="2018-08" db="EMBL/GenBank/DDBJ databases">
        <title>A genome reference for cultivated species of the human gut microbiota.</title>
        <authorList>
            <person name="Zou Y."/>
            <person name="Xue W."/>
            <person name="Luo G."/>
        </authorList>
    </citation>
    <scope>NUCLEOTIDE SEQUENCE [LARGE SCALE GENOMIC DNA]</scope>
    <source>
        <strain evidence="7 8">TM09-12</strain>
    </source>
</reference>
<sequence length="481" mass="54384">MMQEGVFMGKDKVSPKIVLKSGLWYTISNFAFRAVAFITTPIFARILTKAEYGEFNNISSWITILLILASCDLYTSIIRAKLDYEDDLNRYAFSMLTLESIITVGMFIVFMIFRTSISNLMGIEEKYFYIIFIYILFVQGYYVFITNERAHYKYKAFSIITGIGIIASSALSVILVLTLHNKLDARVYGQYIPYVFIGAVLYVLIARKGKKICFEYYKYGLLLSLPLVPHLLSMTLLGSSDRIMITKLLGAEYTALYSIAHIVASIVAILIDSMNKAWAPWFLDSMKGNEQKSIAKVSTIYFGVFLALILGIILLAPEVVLTLGGKRYIEGVSVLPPLIIGCVFQFAYTMYVQVEFYEKKMRMVAIGTTIAAVLNIILNFIFIPIWGYCAAGYTTLAGYAVLFLLHYIVISRLGYRHIFNRKVIFGGLGLSLASIPLALVLYQASIVRYSVIVLYIAIMLFVIFRYRKLIHNFISSKKGDS</sequence>
<feature type="transmembrane region" description="Helical" evidence="6">
    <location>
        <begin position="219"/>
        <end position="239"/>
    </location>
</feature>
<name>A0A374P5L3_9FIRM</name>
<feature type="transmembrane region" description="Helical" evidence="6">
    <location>
        <begin position="363"/>
        <end position="385"/>
    </location>
</feature>
<evidence type="ECO:0000256" key="3">
    <source>
        <dbReference type="ARBA" id="ARBA00022692"/>
    </source>
</evidence>
<dbReference type="EMBL" id="QSON01000007">
    <property type="protein sequence ID" value="RGJ02829.1"/>
    <property type="molecule type" value="Genomic_DNA"/>
</dbReference>
<feature type="transmembrane region" description="Helical" evidence="6">
    <location>
        <begin position="156"/>
        <end position="179"/>
    </location>
</feature>
<comment type="caution">
    <text evidence="7">The sequence shown here is derived from an EMBL/GenBank/DDBJ whole genome shotgun (WGS) entry which is preliminary data.</text>
</comment>
<dbReference type="Pfam" id="PF01943">
    <property type="entry name" value="Polysacc_synt"/>
    <property type="match status" value="1"/>
</dbReference>